<reference evidence="1 2" key="1">
    <citation type="submission" date="2019-05" db="EMBL/GenBank/DDBJ databases">
        <authorList>
            <consortium name="Science for Life Laboratories"/>
        </authorList>
    </citation>
    <scope>NUCLEOTIDE SEQUENCE [LARGE SCALE GENOMIC DNA]</scope>
    <source>
        <strain evidence="1">Soil9</strain>
    </source>
</reference>
<sequence>MTEAQWLATSDLYLLAQFLRTDHRVNRTKSGRRRMRLFGCACCRLVWPLFAPDPKCAELISEAERFADASSSRQSLARLEAALPSTGGPELGFRFFEFHAARMVANSNVFVAAVAAAQTIASGIRHRANRSGTSIPSGASIPIDGQQIAILRDIFGNPFSPVVFSPNWHTDTAVTLASQMYESRDFSAMPILADALQDAGCNDDRILDHCRGPGPHVRGCWVVDLLLSKE</sequence>
<proteinExistence type="predicted"/>
<evidence type="ECO:0008006" key="3">
    <source>
        <dbReference type="Google" id="ProtNLM"/>
    </source>
</evidence>
<dbReference type="AlphaFoldDB" id="A0A6P2D275"/>
<accession>A0A6P2D275</accession>
<protein>
    <recommendedName>
        <fullName evidence="3">SMI1/KNR4 family protein</fullName>
    </recommendedName>
</protein>
<name>A0A6P2D275_9BACT</name>
<dbReference type="RefSeq" id="WP_232069650.1">
    <property type="nucleotide sequence ID" value="NZ_LR593886.1"/>
</dbReference>
<dbReference type="KEGG" id="gms:SOIL9_42140"/>
<dbReference type="Proteomes" id="UP000464178">
    <property type="component" value="Chromosome"/>
</dbReference>
<dbReference type="EMBL" id="LR593886">
    <property type="protein sequence ID" value="VTR93500.1"/>
    <property type="molecule type" value="Genomic_DNA"/>
</dbReference>
<evidence type="ECO:0000313" key="1">
    <source>
        <dbReference type="EMBL" id="VTR93500.1"/>
    </source>
</evidence>
<evidence type="ECO:0000313" key="2">
    <source>
        <dbReference type="Proteomes" id="UP000464178"/>
    </source>
</evidence>
<organism evidence="1 2">
    <name type="scientific">Gemmata massiliana</name>
    <dbReference type="NCBI Taxonomy" id="1210884"/>
    <lineage>
        <taxon>Bacteria</taxon>
        <taxon>Pseudomonadati</taxon>
        <taxon>Planctomycetota</taxon>
        <taxon>Planctomycetia</taxon>
        <taxon>Gemmatales</taxon>
        <taxon>Gemmataceae</taxon>
        <taxon>Gemmata</taxon>
    </lineage>
</organism>
<gene>
    <name evidence="1" type="ORF">SOIL9_42140</name>
</gene>
<keyword evidence="2" id="KW-1185">Reference proteome</keyword>